<dbReference type="Gene3D" id="3.10.100.10">
    <property type="entry name" value="Mannose-Binding Protein A, subunit A"/>
    <property type="match status" value="2"/>
</dbReference>
<proteinExistence type="predicted"/>
<evidence type="ECO:0000313" key="2">
    <source>
        <dbReference type="EMBL" id="KAK0156227.1"/>
    </source>
</evidence>
<evidence type="ECO:0000259" key="1">
    <source>
        <dbReference type="PROSITE" id="PS50041"/>
    </source>
</evidence>
<dbReference type="Proteomes" id="UP001174136">
    <property type="component" value="Unassembled WGS sequence"/>
</dbReference>
<keyword evidence="2" id="KW-0675">Receptor</keyword>
<evidence type="ECO:0000313" key="3">
    <source>
        <dbReference type="Proteomes" id="UP001174136"/>
    </source>
</evidence>
<protein>
    <submittedName>
        <fullName evidence="2">C-type mannose receptor 2</fullName>
    </submittedName>
</protein>
<dbReference type="InterPro" id="IPR016186">
    <property type="entry name" value="C-type_lectin-like/link_sf"/>
</dbReference>
<dbReference type="AlphaFoldDB" id="A0AA47NDW5"/>
<feature type="domain" description="C-type lectin" evidence="1">
    <location>
        <begin position="243"/>
        <end position="349"/>
    </location>
</feature>
<dbReference type="InterPro" id="IPR001304">
    <property type="entry name" value="C-type_lectin-like"/>
</dbReference>
<dbReference type="InterPro" id="IPR016187">
    <property type="entry name" value="CTDL_fold"/>
</dbReference>
<dbReference type="SUPFAM" id="SSF56436">
    <property type="entry name" value="C-type lectin-like"/>
    <property type="match status" value="2"/>
</dbReference>
<dbReference type="PANTHER" id="PTHR45784:SF8">
    <property type="entry name" value="C-TYPE MANNOSE RECEPTOR 2-RELATED"/>
    <property type="match status" value="1"/>
</dbReference>
<dbReference type="PROSITE" id="PS50041">
    <property type="entry name" value="C_TYPE_LECTIN_2"/>
    <property type="match status" value="2"/>
</dbReference>
<dbReference type="SMART" id="SM00034">
    <property type="entry name" value="CLECT"/>
    <property type="match status" value="2"/>
</dbReference>
<name>A0AA47NDW5_MERPO</name>
<comment type="caution">
    <text evidence="2">The sequence shown here is derived from an EMBL/GenBank/DDBJ whole genome shotgun (WGS) entry which is preliminary data.</text>
</comment>
<gene>
    <name evidence="2" type="primary">MRC2_0</name>
    <name evidence="2" type="ORF">N1851_000480</name>
</gene>
<dbReference type="PANTHER" id="PTHR45784">
    <property type="entry name" value="C-TYPE LECTIN DOMAIN FAMILY 20 MEMBER A-RELATED"/>
    <property type="match status" value="1"/>
</dbReference>
<accession>A0AA47NDW5</accession>
<dbReference type="Pfam" id="PF00059">
    <property type="entry name" value="Lectin_C"/>
    <property type="match status" value="2"/>
</dbReference>
<organism evidence="2 3">
    <name type="scientific">Merluccius polli</name>
    <name type="common">Benguela hake</name>
    <name type="synonym">Merluccius cadenati</name>
    <dbReference type="NCBI Taxonomy" id="89951"/>
    <lineage>
        <taxon>Eukaryota</taxon>
        <taxon>Metazoa</taxon>
        <taxon>Chordata</taxon>
        <taxon>Craniata</taxon>
        <taxon>Vertebrata</taxon>
        <taxon>Euteleostomi</taxon>
        <taxon>Actinopterygii</taxon>
        <taxon>Neopterygii</taxon>
        <taxon>Teleostei</taxon>
        <taxon>Neoteleostei</taxon>
        <taxon>Acanthomorphata</taxon>
        <taxon>Zeiogadaria</taxon>
        <taxon>Gadariae</taxon>
        <taxon>Gadiformes</taxon>
        <taxon>Gadoidei</taxon>
        <taxon>Merlucciidae</taxon>
        <taxon>Merluccius</taxon>
    </lineage>
</organism>
<reference evidence="2" key="1">
    <citation type="journal article" date="2023" name="Front. Mar. Sci.">
        <title>A new Merluccius polli reference genome to investigate the effects of global change in West African waters.</title>
        <authorList>
            <person name="Mateo J.L."/>
            <person name="Blanco-Fernandez C."/>
            <person name="Garcia-Vazquez E."/>
            <person name="Machado-Schiaffino G."/>
        </authorList>
    </citation>
    <scope>NUCLEOTIDE SEQUENCE</scope>
    <source>
        <strain evidence="2">C29</strain>
        <tissue evidence="2">Fin</tissue>
    </source>
</reference>
<feature type="domain" description="C-type lectin" evidence="1">
    <location>
        <begin position="127"/>
        <end position="237"/>
    </location>
</feature>
<sequence>MSCDHMATLTLGFCWVKRRWPQEGGDTLGPPWAQQSSQRGWPVTGYGSGFCGAGAPVDACVDVRALAARATTNTRHTSLTNLIRRGHAPSCRTNQKHGEWLEDHLAKGDRDSPPQHVEASIDRIRRYFRIEYKWSWRDAWNHCRATDPGGNTYLAGAKTQSELQLLSNLCKTIPEESCWVSLNKYSSDVWRWADGENNSLPATTWGASYPDNHRCGAVHQDKLVTRLCSMQFASVCERNKLVLVKEKKTWEEALHHCRALKAHPWSSDLLSLHTDAELSYAQAEVARGQTEEAWVGLRWLAGRWLWTDGTPGAAVSMAACPANGTHCGSLSGRGKHTRDCGERRNFFCLRWRDSA</sequence>
<dbReference type="CDD" id="cd00037">
    <property type="entry name" value="CLECT"/>
    <property type="match status" value="2"/>
</dbReference>
<dbReference type="EMBL" id="JAOPHQ010000020">
    <property type="protein sequence ID" value="KAK0156227.1"/>
    <property type="molecule type" value="Genomic_DNA"/>
</dbReference>
<keyword evidence="3" id="KW-1185">Reference proteome</keyword>